<accession>A0ABD0NBT4</accession>
<evidence type="ECO:0000313" key="3">
    <source>
        <dbReference type="Proteomes" id="UP001529510"/>
    </source>
</evidence>
<gene>
    <name evidence="2" type="ORF">M9458_045849</name>
</gene>
<dbReference type="Proteomes" id="UP001529510">
    <property type="component" value="Unassembled WGS sequence"/>
</dbReference>
<feature type="non-terminal residue" evidence="2">
    <location>
        <position position="1"/>
    </location>
</feature>
<keyword evidence="3" id="KW-1185">Reference proteome</keyword>
<feature type="signal peptide" evidence="1">
    <location>
        <begin position="1"/>
        <end position="22"/>
    </location>
</feature>
<dbReference type="EMBL" id="JAMKFB020000023">
    <property type="protein sequence ID" value="KAL0157773.1"/>
    <property type="molecule type" value="Genomic_DNA"/>
</dbReference>
<protein>
    <submittedName>
        <fullName evidence="2">Uncharacterized protein</fullName>
    </submittedName>
</protein>
<comment type="caution">
    <text evidence="2">The sequence shown here is derived from an EMBL/GenBank/DDBJ whole genome shotgun (WGS) entry which is preliminary data.</text>
</comment>
<organism evidence="2 3">
    <name type="scientific">Cirrhinus mrigala</name>
    <name type="common">Mrigala</name>
    <dbReference type="NCBI Taxonomy" id="683832"/>
    <lineage>
        <taxon>Eukaryota</taxon>
        <taxon>Metazoa</taxon>
        <taxon>Chordata</taxon>
        <taxon>Craniata</taxon>
        <taxon>Vertebrata</taxon>
        <taxon>Euteleostomi</taxon>
        <taxon>Actinopterygii</taxon>
        <taxon>Neopterygii</taxon>
        <taxon>Teleostei</taxon>
        <taxon>Ostariophysi</taxon>
        <taxon>Cypriniformes</taxon>
        <taxon>Cyprinidae</taxon>
        <taxon>Labeoninae</taxon>
        <taxon>Labeonini</taxon>
        <taxon>Cirrhinus</taxon>
    </lineage>
</organism>
<sequence>FRRVGVWFPLLFLFPFLDYSKKARVHHFLILAPPSRTRPLTEEQTPIIQGSIRFHSLEPPATARSRTPAAALDSSWPDAAPFFFCYMS</sequence>
<keyword evidence="1" id="KW-0732">Signal</keyword>
<feature type="non-terminal residue" evidence="2">
    <location>
        <position position="88"/>
    </location>
</feature>
<name>A0ABD0NBT4_CIRMR</name>
<reference evidence="2 3" key="1">
    <citation type="submission" date="2024-05" db="EMBL/GenBank/DDBJ databases">
        <title>Genome sequencing and assembly of Indian major carp, Cirrhinus mrigala (Hamilton, 1822).</title>
        <authorList>
            <person name="Mohindra V."/>
            <person name="Chowdhury L.M."/>
            <person name="Lal K."/>
            <person name="Jena J.K."/>
        </authorList>
    </citation>
    <scope>NUCLEOTIDE SEQUENCE [LARGE SCALE GENOMIC DNA]</scope>
    <source>
        <strain evidence="2">CM1030</strain>
        <tissue evidence="2">Blood</tissue>
    </source>
</reference>
<evidence type="ECO:0000256" key="1">
    <source>
        <dbReference type="SAM" id="SignalP"/>
    </source>
</evidence>
<evidence type="ECO:0000313" key="2">
    <source>
        <dbReference type="EMBL" id="KAL0157773.1"/>
    </source>
</evidence>
<dbReference type="AlphaFoldDB" id="A0ABD0NBT4"/>
<proteinExistence type="predicted"/>
<feature type="chain" id="PRO_5044851212" evidence="1">
    <location>
        <begin position="23"/>
        <end position="88"/>
    </location>
</feature>